<sequence>MKRPLAGLFAATCTAALALAGLAAAPASAADTADTAGAAATVDKRPSAVPSFAGTVALSNCSGSLVRMPESEPGDPGLVLSNGHCLEEGMPGPGEVVTDQPSDRTFTLLNADGSDAGQVSASKISYATMTDTDVSLYELDATYEQIEDKFGIDPLEVQSKHPVARKDITVVSGYWREKFQCGLDGFVPELHEYHWIWKDSLRYTPACKTKGGTSGSPVIDNRTGKVVGVNNTRNENGERCTLDNPCEVDRKGRVTVRPDIAYGQQTYTLARCVGDGNKLDLDRRGCVLPEPQP</sequence>
<protein>
    <submittedName>
        <fullName evidence="2">Trypsin-like peptidase domain-containing protein</fullName>
    </submittedName>
</protein>
<comment type="caution">
    <text evidence="2">The sequence shown here is derived from an EMBL/GenBank/DDBJ whole genome shotgun (WGS) entry which is preliminary data.</text>
</comment>
<feature type="signal peptide" evidence="1">
    <location>
        <begin position="1"/>
        <end position="29"/>
    </location>
</feature>
<name>A0A8T4J2Y8_9ACTN</name>
<proteinExistence type="predicted"/>
<evidence type="ECO:0000256" key="1">
    <source>
        <dbReference type="SAM" id="SignalP"/>
    </source>
</evidence>
<gene>
    <name evidence="2" type="ORF">KDA82_32830</name>
</gene>
<dbReference type="Proteomes" id="UP000675554">
    <property type="component" value="Unassembled WGS sequence"/>
</dbReference>
<dbReference type="Pfam" id="PF13365">
    <property type="entry name" value="Trypsin_2"/>
    <property type="match status" value="1"/>
</dbReference>
<keyword evidence="1" id="KW-0732">Signal</keyword>
<dbReference type="InterPro" id="IPR043504">
    <property type="entry name" value="Peptidase_S1_PA_chymotrypsin"/>
</dbReference>
<organism evidence="2 3">
    <name type="scientific">Streptomyces daliensis</name>
    <dbReference type="NCBI Taxonomy" id="299421"/>
    <lineage>
        <taxon>Bacteria</taxon>
        <taxon>Bacillati</taxon>
        <taxon>Actinomycetota</taxon>
        <taxon>Actinomycetes</taxon>
        <taxon>Kitasatosporales</taxon>
        <taxon>Streptomycetaceae</taxon>
        <taxon>Streptomyces</taxon>
    </lineage>
</organism>
<dbReference type="SUPFAM" id="SSF50494">
    <property type="entry name" value="Trypsin-like serine proteases"/>
    <property type="match status" value="1"/>
</dbReference>
<accession>A0A8T4J2Y8</accession>
<dbReference type="EMBL" id="JAGSMN010001032">
    <property type="protein sequence ID" value="MBR7677692.1"/>
    <property type="molecule type" value="Genomic_DNA"/>
</dbReference>
<keyword evidence="3" id="KW-1185">Reference proteome</keyword>
<dbReference type="AlphaFoldDB" id="A0A8T4J2Y8"/>
<feature type="chain" id="PRO_5035806708" evidence="1">
    <location>
        <begin position="30"/>
        <end position="293"/>
    </location>
</feature>
<dbReference type="Gene3D" id="2.40.10.10">
    <property type="entry name" value="Trypsin-like serine proteases"/>
    <property type="match status" value="2"/>
</dbReference>
<dbReference type="InterPro" id="IPR009003">
    <property type="entry name" value="Peptidase_S1_PA"/>
</dbReference>
<evidence type="ECO:0000313" key="3">
    <source>
        <dbReference type="Proteomes" id="UP000675554"/>
    </source>
</evidence>
<evidence type="ECO:0000313" key="2">
    <source>
        <dbReference type="EMBL" id="MBR7677692.1"/>
    </source>
</evidence>
<reference evidence="2" key="1">
    <citation type="submission" date="2021-04" db="EMBL/GenBank/DDBJ databases">
        <title>Sequencing of actinobacteria type strains.</title>
        <authorList>
            <person name="Nguyen G.-S."/>
            <person name="Wentzel A."/>
        </authorList>
    </citation>
    <scope>NUCLEOTIDE SEQUENCE</scope>
    <source>
        <strain evidence="2">DSM 42095</strain>
    </source>
</reference>